<evidence type="ECO:0000313" key="2">
    <source>
        <dbReference type="EMBL" id="SVC98672.1"/>
    </source>
</evidence>
<evidence type="ECO:0000256" key="1">
    <source>
        <dbReference type="SAM" id="MobiDB-lite"/>
    </source>
</evidence>
<sequence>MIPFAGSYQSEILSKSSLPAHKSEPRSKYLMQRTADSQPSITVG</sequence>
<gene>
    <name evidence="2" type="ORF">METZ01_LOCUS351526</name>
</gene>
<dbReference type="EMBL" id="UINC01122700">
    <property type="protein sequence ID" value="SVC98672.1"/>
    <property type="molecule type" value="Genomic_DNA"/>
</dbReference>
<feature type="compositionally biased region" description="Polar residues" evidence="1">
    <location>
        <begin position="34"/>
        <end position="44"/>
    </location>
</feature>
<organism evidence="2">
    <name type="scientific">marine metagenome</name>
    <dbReference type="NCBI Taxonomy" id="408172"/>
    <lineage>
        <taxon>unclassified sequences</taxon>
        <taxon>metagenomes</taxon>
        <taxon>ecological metagenomes</taxon>
    </lineage>
</organism>
<reference evidence="2" key="1">
    <citation type="submission" date="2018-05" db="EMBL/GenBank/DDBJ databases">
        <authorList>
            <person name="Lanie J.A."/>
            <person name="Ng W.-L."/>
            <person name="Kazmierczak K.M."/>
            <person name="Andrzejewski T.M."/>
            <person name="Davidsen T.M."/>
            <person name="Wayne K.J."/>
            <person name="Tettelin H."/>
            <person name="Glass J.I."/>
            <person name="Rusch D."/>
            <person name="Podicherti R."/>
            <person name="Tsui H.-C.T."/>
            <person name="Winkler M.E."/>
        </authorList>
    </citation>
    <scope>NUCLEOTIDE SEQUENCE</scope>
</reference>
<proteinExistence type="predicted"/>
<protein>
    <submittedName>
        <fullName evidence="2">Uncharacterized protein</fullName>
    </submittedName>
</protein>
<accession>A0A382RN26</accession>
<dbReference type="AlphaFoldDB" id="A0A382RN26"/>
<feature type="region of interest" description="Disordered" evidence="1">
    <location>
        <begin position="15"/>
        <end position="44"/>
    </location>
</feature>
<name>A0A382RN26_9ZZZZ</name>